<evidence type="ECO:0000313" key="3">
    <source>
        <dbReference type="Proteomes" id="UP000823388"/>
    </source>
</evidence>
<feature type="compositionally biased region" description="Acidic residues" evidence="1">
    <location>
        <begin position="206"/>
        <end position="219"/>
    </location>
</feature>
<feature type="region of interest" description="Disordered" evidence="1">
    <location>
        <begin position="194"/>
        <end position="240"/>
    </location>
</feature>
<proteinExistence type="predicted"/>
<gene>
    <name evidence="2" type="ORF">PVAP13_5NG455740</name>
</gene>
<keyword evidence="3" id="KW-1185">Reference proteome</keyword>
<dbReference type="AlphaFoldDB" id="A0A8T0RZQ4"/>
<feature type="compositionally biased region" description="Low complexity" evidence="1">
    <location>
        <begin position="133"/>
        <end position="144"/>
    </location>
</feature>
<reference evidence="2" key="1">
    <citation type="submission" date="2020-05" db="EMBL/GenBank/DDBJ databases">
        <title>WGS assembly of Panicum virgatum.</title>
        <authorList>
            <person name="Lovell J.T."/>
            <person name="Jenkins J."/>
            <person name="Shu S."/>
            <person name="Juenger T.E."/>
            <person name="Schmutz J."/>
        </authorList>
    </citation>
    <scope>NUCLEOTIDE SEQUENCE</scope>
    <source>
        <strain evidence="2">AP13</strain>
    </source>
</reference>
<sequence>MDPKTSFLLDIHLKANPRKCRKDIPCYRFSKVVDSDLCNFKDFVREIIDQFPHGYQEIVHVFYYDDVKKYSEVRTDQELLAMFTKHVDSKKVRMTITYTEPRDVPIAECCHPEISAGLDIPCTPSLAAPSLAAASQSTQPLSSQHCKPTTSHKQHVEPSDEPDDDDGCLPKSKPHKEHVGVHDEGVYYAAPKTHVEGGGLGAQSESDSESDKEYEEEDGLIGKDPVLPKPNVAYDPNDPPMSVGSLYPNISQFRLALSQHAIKNEFEYNTEVIQRD</sequence>
<accession>A0A8T0RZQ4</accession>
<evidence type="ECO:0000256" key="1">
    <source>
        <dbReference type="SAM" id="MobiDB-lite"/>
    </source>
</evidence>
<dbReference type="Proteomes" id="UP000823388">
    <property type="component" value="Chromosome 5N"/>
</dbReference>
<protein>
    <submittedName>
        <fullName evidence="2">Uncharacterized protein</fullName>
    </submittedName>
</protein>
<feature type="region of interest" description="Disordered" evidence="1">
    <location>
        <begin position="133"/>
        <end position="181"/>
    </location>
</feature>
<evidence type="ECO:0000313" key="2">
    <source>
        <dbReference type="EMBL" id="KAG2590934.1"/>
    </source>
</evidence>
<name>A0A8T0RZQ4_PANVG</name>
<dbReference type="EMBL" id="CM029046">
    <property type="protein sequence ID" value="KAG2590934.1"/>
    <property type="molecule type" value="Genomic_DNA"/>
</dbReference>
<comment type="caution">
    <text evidence="2">The sequence shown here is derived from an EMBL/GenBank/DDBJ whole genome shotgun (WGS) entry which is preliminary data.</text>
</comment>
<organism evidence="2 3">
    <name type="scientific">Panicum virgatum</name>
    <name type="common">Blackwell switchgrass</name>
    <dbReference type="NCBI Taxonomy" id="38727"/>
    <lineage>
        <taxon>Eukaryota</taxon>
        <taxon>Viridiplantae</taxon>
        <taxon>Streptophyta</taxon>
        <taxon>Embryophyta</taxon>
        <taxon>Tracheophyta</taxon>
        <taxon>Spermatophyta</taxon>
        <taxon>Magnoliopsida</taxon>
        <taxon>Liliopsida</taxon>
        <taxon>Poales</taxon>
        <taxon>Poaceae</taxon>
        <taxon>PACMAD clade</taxon>
        <taxon>Panicoideae</taxon>
        <taxon>Panicodae</taxon>
        <taxon>Paniceae</taxon>
        <taxon>Panicinae</taxon>
        <taxon>Panicum</taxon>
        <taxon>Panicum sect. Hiantes</taxon>
    </lineage>
</organism>